<reference evidence="1" key="1">
    <citation type="submission" date="2021-02" db="EMBL/GenBank/DDBJ databases">
        <authorList>
            <consortium name="DOE Joint Genome Institute"/>
            <person name="Ahrendt S."/>
            <person name="Looney B.P."/>
            <person name="Miyauchi S."/>
            <person name="Morin E."/>
            <person name="Drula E."/>
            <person name="Courty P.E."/>
            <person name="Chicoki N."/>
            <person name="Fauchery L."/>
            <person name="Kohler A."/>
            <person name="Kuo A."/>
            <person name="Labutti K."/>
            <person name="Pangilinan J."/>
            <person name="Lipzen A."/>
            <person name="Riley R."/>
            <person name="Andreopoulos W."/>
            <person name="He G."/>
            <person name="Johnson J."/>
            <person name="Barry K.W."/>
            <person name="Grigoriev I.V."/>
            <person name="Nagy L."/>
            <person name="Hibbett D."/>
            <person name="Henrissat B."/>
            <person name="Matheny P.B."/>
            <person name="Labbe J."/>
            <person name="Martin F."/>
        </authorList>
    </citation>
    <scope>NUCLEOTIDE SEQUENCE</scope>
    <source>
        <strain evidence="1">EC-137</strain>
    </source>
</reference>
<gene>
    <name evidence="1" type="ORF">K488DRAFT_72266</name>
</gene>
<name>A0ACB8QF27_9AGAM</name>
<evidence type="ECO:0000313" key="2">
    <source>
        <dbReference type="Proteomes" id="UP000814128"/>
    </source>
</evidence>
<dbReference type="EMBL" id="MU273626">
    <property type="protein sequence ID" value="KAI0030359.1"/>
    <property type="molecule type" value="Genomic_DNA"/>
</dbReference>
<reference evidence="1" key="2">
    <citation type="journal article" date="2022" name="New Phytol.">
        <title>Evolutionary transition to the ectomycorrhizal habit in the genomes of a hyperdiverse lineage of mushroom-forming fungi.</title>
        <authorList>
            <person name="Looney B."/>
            <person name="Miyauchi S."/>
            <person name="Morin E."/>
            <person name="Drula E."/>
            <person name="Courty P.E."/>
            <person name="Kohler A."/>
            <person name="Kuo A."/>
            <person name="LaButti K."/>
            <person name="Pangilinan J."/>
            <person name="Lipzen A."/>
            <person name="Riley R."/>
            <person name="Andreopoulos W."/>
            <person name="He G."/>
            <person name="Johnson J."/>
            <person name="Nolan M."/>
            <person name="Tritt A."/>
            <person name="Barry K.W."/>
            <person name="Grigoriev I.V."/>
            <person name="Nagy L.G."/>
            <person name="Hibbett D."/>
            <person name="Henrissat B."/>
            <person name="Matheny P.B."/>
            <person name="Labbe J."/>
            <person name="Martin F.M."/>
        </authorList>
    </citation>
    <scope>NUCLEOTIDE SEQUENCE</scope>
    <source>
        <strain evidence="1">EC-137</strain>
    </source>
</reference>
<dbReference type="Proteomes" id="UP000814128">
    <property type="component" value="Unassembled WGS sequence"/>
</dbReference>
<protein>
    <submittedName>
        <fullName evidence="1">Uncharacterized protein</fullName>
    </submittedName>
</protein>
<organism evidence="1 2">
    <name type="scientific">Vararia minispora EC-137</name>
    <dbReference type="NCBI Taxonomy" id="1314806"/>
    <lineage>
        <taxon>Eukaryota</taxon>
        <taxon>Fungi</taxon>
        <taxon>Dikarya</taxon>
        <taxon>Basidiomycota</taxon>
        <taxon>Agaricomycotina</taxon>
        <taxon>Agaricomycetes</taxon>
        <taxon>Russulales</taxon>
        <taxon>Lachnocladiaceae</taxon>
        <taxon>Vararia</taxon>
    </lineage>
</organism>
<proteinExistence type="predicted"/>
<keyword evidence="2" id="KW-1185">Reference proteome</keyword>
<comment type="caution">
    <text evidence="1">The sequence shown here is derived from an EMBL/GenBank/DDBJ whole genome shotgun (WGS) entry which is preliminary data.</text>
</comment>
<accession>A0ACB8QF27</accession>
<evidence type="ECO:0000313" key="1">
    <source>
        <dbReference type="EMBL" id="KAI0030359.1"/>
    </source>
</evidence>
<sequence>MSNHRGQSIPLHERVIGICGLDPGRHADTTPTRHGRRSFLQAVQAQTSGALTATFVVPLSRVAMLHRSASSLPYGHSLCLQLSVSLCLVLRPTDALRYRHTGISAFYETVAHSTGLFPIFFAAGVRRCCSAARSRLEYGHDQKDAQALRKPSSASWSTKKNLEDTSLWLTTPHAWLSEHFPSFPHPSTAILTRPSKPQNRVQKTVACHVQPPTAKREIAPDGGEPNCGETCGKPGRLLEGQGKTSSIDVAITLRAHLTSEWSESRPAFARQYAAPNTPFFESEIRKMDTFTDCLNRFSFSLKTKVAAYGHIQRLASDPFPLARTEGDAVGHGGAPRKSVDECGLAFLRRLYALCVLLLPLTVDLETVLAAPIPLSGAVSSAGSTSGRLTSSSGGGYGQNNPSPLRRPLNGSPVRNPNSGFIVCVLGAPSGAAEIMAAYVGPVEHFSVHVLIPAFMASESSASQRRRSSQGRSLKSKQQASQYSGWSPVAESFSPQRSTIFFKANCSRLLLRGALAILSSSLQNTCLLTQPDSNWWRWYPEKTGGDFAIEFVLRGL</sequence>